<dbReference type="Proteomes" id="UP001597264">
    <property type="component" value="Unassembled WGS sequence"/>
</dbReference>
<accession>A0ABW3UE97</accession>
<gene>
    <name evidence="2" type="ORF">ACFQ2X_16135</name>
</gene>
<organism evidence="2 3">
    <name type="scientific">Microbulbifer celer</name>
    <dbReference type="NCBI Taxonomy" id="435905"/>
    <lineage>
        <taxon>Bacteria</taxon>
        <taxon>Pseudomonadati</taxon>
        <taxon>Pseudomonadota</taxon>
        <taxon>Gammaproteobacteria</taxon>
        <taxon>Cellvibrionales</taxon>
        <taxon>Microbulbiferaceae</taxon>
        <taxon>Microbulbifer</taxon>
    </lineage>
</organism>
<comment type="caution">
    <text evidence="2">The sequence shown here is derived from an EMBL/GenBank/DDBJ whole genome shotgun (WGS) entry which is preliminary data.</text>
</comment>
<name>A0ABW3UE97_9GAMM</name>
<dbReference type="EMBL" id="JBHTLR010000026">
    <property type="protein sequence ID" value="MFD1218130.1"/>
    <property type="molecule type" value="Genomic_DNA"/>
</dbReference>
<evidence type="ECO:0000313" key="2">
    <source>
        <dbReference type="EMBL" id="MFD1218130.1"/>
    </source>
</evidence>
<feature type="transmembrane region" description="Helical" evidence="1">
    <location>
        <begin position="40"/>
        <end position="61"/>
    </location>
</feature>
<keyword evidence="1" id="KW-1133">Transmembrane helix</keyword>
<keyword evidence="3" id="KW-1185">Reference proteome</keyword>
<evidence type="ECO:0000313" key="3">
    <source>
        <dbReference type="Proteomes" id="UP001597264"/>
    </source>
</evidence>
<keyword evidence="1" id="KW-0472">Membrane</keyword>
<protein>
    <submittedName>
        <fullName evidence="2">Uncharacterized protein</fullName>
    </submittedName>
</protein>
<dbReference type="RefSeq" id="WP_230434992.1">
    <property type="nucleotide sequence ID" value="NZ_CP087715.1"/>
</dbReference>
<feature type="transmembrane region" description="Helical" evidence="1">
    <location>
        <begin position="7"/>
        <end position="28"/>
    </location>
</feature>
<keyword evidence="1" id="KW-0812">Transmembrane</keyword>
<reference evidence="3" key="1">
    <citation type="journal article" date="2019" name="Int. J. Syst. Evol. Microbiol.">
        <title>The Global Catalogue of Microorganisms (GCM) 10K type strain sequencing project: providing services to taxonomists for standard genome sequencing and annotation.</title>
        <authorList>
            <consortium name="The Broad Institute Genomics Platform"/>
            <consortium name="The Broad Institute Genome Sequencing Center for Infectious Disease"/>
            <person name="Wu L."/>
            <person name="Ma J."/>
        </authorList>
    </citation>
    <scope>NUCLEOTIDE SEQUENCE [LARGE SCALE GENOMIC DNA]</scope>
    <source>
        <strain evidence="3">CCUG 54356</strain>
    </source>
</reference>
<evidence type="ECO:0000256" key="1">
    <source>
        <dbReference type="SAM" id="Phobius"/>
    </source>
</evidence>
<sequence length="67" mass="7000">MKKSSIAVSVAIIGMLTTVAVQLLFQAGSESFALGLSSDYWGGFFGSGGIGLMLVLLFALFRKPKNG</sequence>
<proteinExistence type="predicted"/>